<dbReference type="SUPFAM" id="SSF53738">
    <property type="entry name" value="Phosphoglucomutase, first 3 domains"/>
    <property type="match status" value="3"/>
</dbReference>
<evidence type="ECO:0000256" key="1">
    <source>
        <dbReference type="ARBA" id="ARBA00001946"/>
    </source>
</evidence>
<evidence type="ECO:0000256" key="3">
    <source>
        <dbReference type="ARBA" id="ARBA00022553"/>
    </source>
</evidence>
<gene>
    <name evidence="11" type="ORF">METZ01_LOCUS161490</name>
</gene>
<dbReference type="PANTHER" id="PTHR42946:SF1">
    <property type="entry name" value="PHOSPHOGLUCOMUTASE (ALPHA-D-GLUCOSE-1,6-BISPHOSPHATE-DEPENDENT)"/>
    <property type="match status" value="1"/>
</dbReference>
<feature type="domain" description="Alpha-D-phosphohexomutase alpha/beta/alpha" evidence="9">
    <location>
        <begin position="158"/>
        <end position="250"/>
    </location>
</feature>
<reference evidence="11" key="1">
    <citation type="submission" date="2018-05" db="EMBL/GenBank/DDBJ databases">
        <authorList>
            <person name="Lanie J.A."/>
            <person name="Ng W.-L."/>
            <person name="Kazmierczak K.M."/>
            <person name="Andrzejewski T.M."/>
            <person name="Davidsen T.M."/>
            <person name="Wayne K.J."/>
            <person name="Tettelin H."/>
            <person name="Glass J.I."/>
            <person name="Rusch D."/>
            <person name="Podicherti R."/>
            <person name="Tsui H.-C.T."/>
            <person name="Winkler M.E."/>
        </authorList>
    </citation>
    <scope>NUCLEOTIDE SEQUENCE</scope>
</reference>
<dbReference type="InterPro" id="IPR005845">
    <property type="entry name" value="A-D-PHexomutase_a/b/a-II"/>
</dbReference>
<comment type="similarity">
    <text evidence="2">Belongs to the phosphohexose mutase family.</text>
</comment>
<evidence type="ECO:0000256" key="6">
    <source>
        <dbReference type="ARBA" id="ARBA00023235"/>
    </source>
</evidence>
<evidence type="ECO:0000259" key="9">
    <source>
        <dbReference type="Pfam" id="PF02879"/>
    </source>
</evidence>
<organism evidence="11">
    <name type="scientific">marine metagenome</name>
    <dbReference type="NCBI Taxonomy" id="408172"/>
    <lineage>
        <taxon>unclassified sequences</taxon>
        <taxon>metagenomes</taxon>
        <taxon>ecological metagenomes</taxon>
    </lineage>
</organism>
<dbReference type="Gene3D" id="3.30.310.50">
    <property type="entry name" value="Alpha-D-phosphohexomutase, C-terminal domain"/>
    <property type="match status" value="1"/>
</dbReference>
<keyword evidence="3" id="KW-0597">Phosphoprotein</keyword>
<dbReference type="Pfam" id="PF02878">
    <property type="entry name" value="PGM_PMM_I"/>
    <property type="match status" value="1"/>
</dbReference>
<keyword evidence="6" id="KW-0413">Isomerase</keyword>
<dbReference type="InterPro" id="IPR005843">
    <property type="entry name" value="A-D-PHexomutase_C"/>
</dbReference>
<name>A0A382B4A2_9ZZZZ</name>
<dbReference type="InterPro" id="IPR050060">
    <property type="entry name" value="Phosphoglucosamine_mutase"/>
</dbReference>
<comment type="cofactor">
    <cofactor evidence="1">
        <name>Mg(2+)</name>
        <dbReference type="ChEBI" id="CHEBI:18420"/>
    </cofactor>
</comment>
<dbReference type="InterPro" id="IPR016066">
    <property type="entry name" value="A-D-PHexomutase_CS"/>
</dbReference>
<dbReference type="NCBIfam" id="TIGR03990">
    <property type="entry name" value="Arch_GlmM"/>
    <property type="match status" value="1"/>
</dbReference>
<dbReference type="PANTHER" id="PTHR42946">
    <property type="entry name" value="PHOSPHOHEXOSE MUTASE"/>
    <property type="match status" value="1"/>
</dbReference>
<dbReference type="GO" id="GO:0006048">
    <property type="term" value="P:UDP-N-acetylglucosamine biosynthetic process"/>
    <property type="evidence" value="ECO:0007669"/>
    <property type="project" value="TreeGrafter"/>
</dbReference>
<dbReference type="PROSITE" id="PS00710">
    <property type="entry name" value="PGM_PMM"/>
    <property type="match status" value="1"/>
</dbReference>
<evidence type="ECO:0000256" key="5">
    <source>
        <dbReference type="ARBA" id="ARBA00022842"/>
    </source>
</evidence>
<evidence type="ECO:0000256" key="4">
    <source>
        <dbReference type="ARBA" id="ARBA00022723"/>
    </source>
</evidence>
<evidence type="ECO:0000256" key="2">
    <source>
        <dbReference type="ARBA" id="ARBA00010231"/>
    </source>
</evidence>
<proteinExistence type="inferred from homology"/>
<dbReference type="GO" id="GO:0008966">
    <property type="term" value="F:phosphoglucosamine mutase activity"/>
    <property type="evidence" value="ECO:0007669"/>
    <property type="project" value="InterPro"/>
</dbReference>
<sequence>MIIESISGVRGITPSFLTPETVRNYATAFHQHCTPGVLFIGRDSRSTGDELQDIVVEELSLCGRDVFVCGIVPTPTIQFMVENTEAVGGIVITASHNPSEWNGLKFIRSDGVFLHPDECKSLYSSSKLNPKLRSDALGMILQDSNAIQKHVIHQTCLSCIDLNSIRNRKFKVVVDACNGAGSEALPEMLEALGCDVATIHCDPQKEFPRGTEPLPENLDLLCEAVRKNDADVGFATDPDADRLAVVSEKGIPLGEEYTLVLSAEGFLKSGIEKGKAFVVNLSTSIALEKMVKQYGIKVHYTPVGEVNVVQKMLESGALLGGEGNGGIILKESHLGRDSLTGVTLVLNRMSQSEQSLSKIFNSLPQFSIVKDKISFEGGEILSLQNKLKKQFHDSRINELDGIKFIWDNSWIHFRKSNTEPILRIYAEAQNESDAKDLIHKAKKAIE</sequence>
<keyword evidence="4" id="KW-0479">Metal-binding</keyword>
<dbReference type="InterPro" id="IPR024086">
    <property type="entry name" value="GlmM_arc-type"/>
</dbReference>
<dbReference type="Pfam" id="PF02879">
    <property type="entry name" value="PGM_PMM_II"/>
    <property type="match status" value="1"/>
</dbReference>
<evidence type="ECO:0000259" key="7">
    <source>
        <dbReference type="Pfam" id="PF00408"/>
    </source>
</evidence>
<dbReference type="Pfam" id="PF02880">
    <property type="entry name" value="PGM_PMM_III"/>
    <property type="match status" value="1"/>
</dbReference>
<keyword evidence="5" id="KW-0460">Magnesium</keyword>
<evidence type="ECO:0000259" key="10">
    <source>
        <dbReference type="Pfam" id="PF02880"/>
    </source>
</evidence>
<accession>A0A382B4A2</accession>
<dbReference type="GO" id="GO:0005829">
    <property type="term" value="C:cytosol"/>
    <property type="evidence" value="ECO:0007669"/>
    <property type="project" value="TreeGrafter"/>
</dbReference>
<dbReference type="GO" id="GO:0004615">
    <property type="term" value="F:phosphomannomutase activity"/>
    <property type="evidence" value="ECO:0007669"/>
    <property type="project" value="TreeGrafter"/>
</dbReference>
<dbReference type="GO" id="GO:0000287">
    <property type="term" value="F:magnesium ion binding"/>
    <property type="evidence" value="ECO:0007669"/>
    <property type="project" value="InterPro"/>
</dbReference>
<dbReference type="GO" id="GO:0005975">
    <property type="term" value="P:carbohydrate metabolic process"/>
    <property type="evidence" value="ECO:0007669"/>
    <property type="project" value="InterPro"/>
</dbReference>
<dbReference type="Pfam" id="PF00408">
    <property type="entry name" value="PGM_PMM_IV"/>
    <property type="match status" value="1"/>
</dbReference>
<dbReference type="GO" id="GO:0009252">
    <property type="term" value="P:peptidoglycan biosynthetic process"/>
    <property type="evidence" value="ECO:0007669"/>
    <property type="project" value="TreeGrafter"/>
</dbReference>
<protein>
    <recommendedName>
        <fullName evidence="12">Phosphoglucosamine mutase</fullName>
    </recommendedName>
</protein>
<feature type="domain" description="Alpha-D-phosphohexomutase alpha/beta/alpha" evidence="10">
    <location>
        <begin position="257"/>
        <end position="364"/>
    </location>
</feature>
<feature type="domain" description="Alpha-D-phosphohexomutase C-terminal" evidence="7">
    <location>
        <begin position="398"/>
        <end position="440"/>
    </location>
</feature>
<dbReference type="InterPro" id="IPR005844">
    <property type="entry name" value="A-D-PHexomutase_a/b/a-I"/>
</dbReference>
<dbReference type="InterPro" id="IPR016055">
    <property type="entry name" value="A-D-PHexomutase_a/b/a-I/II/III"/>
</dbReference>
<evidence type="ECO:0000259" key="8">
    <source>
        <dbReference type="Pfam" id="PF02878"/>
    </source>
</evidence>
<dbReference type="InterPro" id="IPR005846">
    <property type="entry name" value="A-D-PHexomutase_a/b/a-III"/>
</dbReference>
<feature type="domain" description="Alpha-D-phosphohexomutase alpha/beta/alpha" evidence="8">
    <location>
        <begin position="7"/>
        <end position="125"/>
    </location>
</feature>
<dbReference type="SUPFAM" id="SSF55957">
    <property type="entry name" value="Phosphoglucomutase, C-terminal domain"/>
    <property type="match status" value="1"/>
</dbReference>
<dbReference type="EMBL" id="UINC01028151">
    <property type="protein sequence ID" value="SVB08636.1"/>
    <property type="molecule type" value="Genomic_DNA"/>
</dbReference>
<dbReference type="PRINTS" id="PR00509">
    <property type="entry name" value="PGMPMM"/>
</dbReference>
<dbReference type="Gene3D" id="3.40.120.10">
    <property type="entry name" value="Alpha-D-Glucose-1,6-Bisphosphate, subunit A, domain 3"/>
    <property type="match status" value="3"/>
</dbReference>
<evidence type="ECO:0008006" key="12">
    <source>
        <dbReference type="Google" id="ProtNLM"/>
    </source>
</evidence>
<dbReference type="InterPro" id="IPR036900">
    <property type="entry name" value="A-D-PHexomutase_C_sf"/>
</dbReference>
<dbReference type="InterPro" id="IPR005841">
    <property type="entry name" value="Alpha-D-phosphohexomutase_SF"/>
</dbReference>
<dbReference type="AlphaFoldDB" id="A0A382B4A2"/>
<evidence type="ECO:0000313" key="11">
    <source>
        <dbReference type="EMBL" id="SVB08636.1"/>
    </source>
</evidence>